<evidence type="ECO:0000259" key="6">
    <source>
        <dbReference type="PROSITE" id="PS50262"/>
    </source>
</evidence>
<dbReference type="GO" id="GO:0016020">
    <property type="term" value="C:membrane"/>
    <property type="evidence" value="ECO:0007669"/>
    <property type="project" value="UniProtKB-SubCell"/>
</dbReference>
<comment type="caution">
    <text evidence="7">The sequence shown here is derived from an EMBL/GenBank/DDBJ whole genome shotgun (WGS) entry which is preliminary data.</text>
</comment>
<evidence type="ECO:0000256" key="5">
    <source>
        <dbReference type="SAM" id="Phobius"/>
    </source>
</evidence>
<evidence type="ECO:0000256" key="3">
    <source>
        <dbReference type="ARBA" id="ARBA00022989"/>
    </source>
</evidence>
<dbReference type="InterPro" id="IPR017452">
    <property type="entry name" value="GPCR_Rhodpsn_7TM"/>
</dbReference>
<feature type="transmembrane region" description="Helical" evidence="5">
    <location>
        <begin position="71"/>
        <end position="89"/>
    </location>
</feature>
<reference evidence="7" key="2">
    <citation type="submission" date="2020-11" db="EMBL/GenBank/DDBJ databases">
        <authorList>
            <person name="McCartney M.A."/>
            <person name="Auch B."/>
            <person name="Kono T."/>
            <person name="Mallez S."/>
            <person name="Becker A."/>
            <person name="Gohl D.M."/>
            <person name="Silverstein K.A.T."/>
            <person name="Koren S."/>
            <person name="Bechman K.B."/>
            <person name="Herman A."/>
            <person name="Abrahante J.E."/>
            <person name="Garbe J."/>
        </authorList>
    </citation>
    <scope>NUCLEOTIDE SEQUENCE</scope>
    <source>
        <strain evidence="7">Duluth1</strain>
        <tissue evidence="7">Whole animal</tissue>
    </source>
</reference>
<dbReference type="Proteomes" id="UP000828390">
    <property type="component" value="Unassembled WGS sequence"/>
</dbReference>
<dbReference type="SUPFAM" id="SSF81321">
    <property type="entry name" value="Family A G protein-coupled receptor-like"/>
    <property type="match status" value="1"/>
</dbReference>
<accession>A0A9D4EQW6</accession>
<keyword evidence="3 5" id="KW-1133">Transmembrane helix</keyword>
<organism evidence="7 8">
    <name type="scientific">Dreissena polymorpha</name>
    <name type="common">Zebra mussel</name>
    <name type="synonym">Mytilus polymorpha</name>
    <dbReference type="NCBI Taxonomy" id="45954"/>
    <lineage>
        <taxon>Eukaryota</taxon>
        <taxon>Metazoa</taxon>
        <taxon>Spiralia</taxon>
        <taxon>Lophotrochozoa</taxon>
        <taxon>Mollusca</taxon>
        <taxon>Bivalvia</taxon>
        <taxon>Autobranchia</taxon>
        <taxon>Heteroconchia</taxon>
        <taxon>Euheterodonta</taxon>
        <taxon>Imparidentia</taxon>
        <taxon>Neoheterodontei</taxon>
        <taxon>Myida</taxon>
        <taxon>Dreissenoidea</taxon>
        <taxon>Dreissenidae</taxon>
        <taxon>Dreissena</taxon>
    </lineage>
</organism>
<dbReference type="EMBL" id="JAIWYP010000008">
    <property type="protein sequence ID" value="KAH3782861.1"/>
    <property type="molecule type" value="Genomic_DNA"/>
</dbReference>
<keyword evidence="4 5" id="KW-0472">Membrane</keyword>
<gene>
    <name evidence="7" type="ORF">DPMN_160781</name>
</gene>
<keyword evidence="2 5" id="KW-0812">Transmembrane</keyword>
<evidence type="ECO:0000256" key="4">
    <source>
        <dbReference type="ARBA" id="ARBA00023136"/>
    </source>
</evidence>
<sequence>MTIVYCLFLCCAFGPFKHDEIPRNRSIKKALVTCILIITSYLICYVPFLLYQVAQAYFVIMSDEVVIAGEISDVLFVVNTFLNSFVYSLRLEQVKSFMAENMKKIRRRL</sequence>
<evidence type="ECO:0000256" key="2">
    <source>
        <dbReference type="ARBA" id="ARBA00022692"/>
    </source>
</evidence>
<dbReference type="AlphaFoldDB" id="A0A9D4EQW6"/>
<dbReference type="Gene3D" id="1.20.1070.10">
    <property type="entry name" value="Rhodopsin 7-helix transmembrane proteins"/>
    <property type="match status" value="1"/>
</dbReference>
<comment type="subcellular location">
    <subcellularLocation>
        <location evidence="1">Membrane</location>
    </subcellularLocation>
</comment>
<proteinExistence type="predicted"/>
<evidence type="ECO:0000313" key="8">
    <source>
        <dbReference type="Proteomes" id="UP000828390"/>
    </source>
</evidence>
<reference evidence="7" key="1">
    <citation type="journal article" date="2019" name="bioRxiv">
        <title>The Genome of the Zebra Mussel, Dreissena polymorpha: A Resource for Invasive Species Research.</title>
        <authorList>
            <person name="McCartney M.A."/>
            <person name="Auch B."/>
            <person name="Kono T."/>
            <person name="Mallez S."/>
            <person name="Zhang Y."/>
            <person name="Obille A."/>
            <person name="Becker A."/>
            <person name="Abrahante J.E."/>
            <person name="Garbe J."/>
            <person name="Badalamenti J.P."/>
            <person name="Herman A."/>
            <person name="Mangelson H."/>
            <person name="Liachko I."/>
            <person name="Sullivan S."/>
            <person name="Sone E.D."/>
            <person name="Koren S."/>
            <person name="Silverstein K.A.T."/>
            <person name="Beckman K.B."/>
            <person name="Gohl D.M."/>
        </authorList>
    </citation>
    <scope>NUCLEOTIDE SEQUENCE</scope>
    <source>
        <strain evidence="7">Duluth1</strain>
        <tissue evidence="7">Whole animal</tissue>
    </source>
</reference>
<name>A0A9D4EQW6_DREPO</name>
<dbReference type="PROSITE" id="PS50262">
    <property type="entry name" value="G_PROTEIN_RECEP_F1_2"/>
    <property type="match status" value="1"/>
</dbReference>
<keyword evidence="8" id="KW-1185">Reference proteome</keyword>
<feature type="transmembrane region" description="Helical" evidence="5">
    <location>
        <begin position="30"/>
        <end position="51"/>
    </location>
</feature>
<feature type="domain" description="G-protein coupled receptors family 1 profile" evidence="6">
    <location>
        <begin position="1"/>
        <end position="87"/>
    </location>
</feature>
<evidence type="ECO:0000313" key="7">
    <source>
        <dbReference type="EMBL" id="KAH3782861.1"/>
    </source>
</evidence>
<protein>
    <recommendedName>
        <fullName evidence="6">G-protein coupled receptors family 1 profile domain-containing protein</fullName>
    </recommendedName>
</protein>
<evidence type="ECO:0000256" key="1">
    <source>
        <dbReference type="ARBA" id="ARBA00004370"/>
    </source>
</evidence>